<comment type="caution">
    <text evidence="2">The sequence shown here is derived from an EMBL/GenBank/DDBJ whole genome shotgun (WGS) entry which is preliminary data.</text>
</comment>
<evidence type="ECO:0000313" key="3">
    <source>
        <dbReference type="Proteomes" id="UP001148838"/>
    </source>
</evidence>
<dbReference type="EMBL" id="JAJSOF020000021">
    <property type="protein sequence ID" value="KAJ4436978.1"/>
    <property type="molecule type" value="Genomic_DNA"/>
</dbReference>
<reference evidence="2 3" key="1">
    <citation type="journal article" date="2022" name="Allergy">
        <title>Genome assembly and annotation of Periplaneta americana reveal a comprehensive cockroach allergen profile.</title>
        <authorList>
            <person name="Wang L."/>
            <person name="Xiong Q."/>
            <person name="Saelim N."/>
            <person name="Wang L."/>
            <person name="Nong W."/>
            <person name="Wan A.T."/>
            <person name="Shi M."/>
            <person name="Liu X."/>
            <person name="Cao Q."/>
            <person name="Hui J.H.L."/>
            <person name="Sookrung N."/>
            <person name="Leung T.F."/>
            <person name="Tungtrongchitr A."/>
            <person name="Tsui S.K.W."/>
        </authorList>
    </citation>
    <scope>NUCLEOTIDE SEQUENCE [LARGE SCALE GENOMIC DNA]</scope>
    <source>
        <strain evidence="2">PWHHKU_190912</strain>
    </source>
</reference>
<gene>
    <name evidence="2" type="ORF">ANN_17110</name>
</gene>
<proteinExistence type="predicted"/>
<protein>
    <submittedName>
        <fullName evidence="2">Uncharacterized protein</fullName>
    </submittedName>
</protein>
<feature type="compositionally biased region" description="Polar residues" evidence="1">
    <location>
        <begin position="24"/>
        <end position="38"/>
    </location>
</feature>
<sequence>MSPGSSTESYPAFARIGLRETPGKNLNQDDSIPLQQTLKGDKSNNKEPFLLNNLCHLTRRFEVTVENVFAICNLIIFAVTSWSKASCLRLVLRNARWFESSWGKKFSHEISASLWERCPPSIVMHLGSYDRDAWNDLPDYSRNPSKWKTREFSRLRRCGYKLRSRRNDSSFAVRVFSYSVNHSTGGLPKLLTLSTGLRGVYFSDVGDPKLKPQIPLDENIEREPYVIMSCRSQLLVQLALQQTDVSVNDYGSDDSYVPDNDAVSCSSHDTDSEIDENETAWSVLRSCAKNV</sequence>
<evidence type="ECO:0000256" key="1">
    <source>
        <dbReference type="SAM" id="MobiDB-lite"/>
    </source>
</evidence>
<dbReference type="Proteomes" id="UP001148838">
    <property type="component" value="Unassembled WGS sequence"/>
</dbReference>
<evidence type="ECO:0000313" key="2">
    <source>
        <dbReference type="EMBL" id="KAJ4436978.1"/>
    </source>
</evidence>
<name>A0ABQ8SS06_PERAM</name>
<accession>A0ABQ8SS06</accession>
<organism evidence="2 3">
    <name type="scientific">Periplaneta americana</name>
    <name type="common">American cockroach</name>
    <name type="synonym">Blatta americana</name>
    <dbReference type="NCBI Taxonomy" id="6978"/>
    <lineage>
        <taxon>Eukaryota</taxon>
        <taxon>Metazoa</taxon>
        <taxon>Ecdysozoa</taxon>
        <taxon>Arthropoda</taxon>
        <taxon>Hexapoda</taxon>
        <taxon>Insecta</taxon>
        <taxon>Pterygota</taxon>
        <taxon>Neoptera</taxon>
        <taxon>Polyneoptera</taxon>
        <taxon>Dictyoptera</taxon>
        <taxon>Blattodea</taxon>
        <taxon>Blattoidea</taxon>
        <taxon>Blattidae</taxon>
        <taxon>Blattinae</taxon>
        <taxon>Periplaneta</taxon>
    </lineage>
</organism>
<keyword evidence="3" id="KW-1185">Reference proteome</keyword>
<feature type="region of interest" description="Disordered" evidence="1">
    <location>
        <begin position="21"/>
        <end position="40"/>
    </location>
</feature>